<dbReference type="EMBL" id="CAADRP010002129">
    <property type="protein sequence ID" value="VFU61753.1"/>
    <property type="molecule type" value="Genomic_DNA"/>
</dbReference>
<keyword evidence="8" id="KW-0539">Nucleus</keyword>
<dbReference type="AlphaFoldDB" id="A0A6N2N6Z6"/>
<dbReference type="GO" id="GO:0006405">
    <property type="term" value="P:RNA export from nucleus"/>
    <property type="evidence" value="ECO:0007669"/>
    <property type="project" value="TreeGrafter"/>
</dbReference>
<keyword evidence="9" id="KW-0732">Signal</keyword>
<comment type="similarity">
    <text evidence="2">Belongs to the nucleoporin GLFG family.</text>
</comment>
<dbReference type="PANTHER" id="PTHR23198">
    <property type="entry name" value="NUCLEOPORIN"/>
    <property type="match status" value="1"/>
</dbReference>
<evidence type="ECO:0000256" key="5">
    <source>
        <dbReference type="ARBA" id="ARBA00022927"/>
    </source>
</evidence>
<dbReference type="GO" id="GO:0051028">
    <property type="term" value="P:mRNA transport"/>
    <property type="evidence" value="ECO:0007669"/>
    <property type="project" value="UniProtKB-KW"/>
</dbReference>
<evidence type="ECO:0000256" key="1">
    <source>
        <dbReference type="ARBA" id="ARBA00004567"/>
    </source>
</evidence>
<dbReference type="PANTHER" id="PTHR23198:SF6">
    <property type="entry name" value="NUCLEAR PORE COMPLEX PROTEIN NUP98-NUP96"/>
    <property type="match status" value="1"/>
</dbReference>
<keyword evidence="3" id="KW-0813">Transport</keyword>
<evidence type="ECO:0000256" key="9">
    <source>
        <dbReference type="SAM" id="SignalP"/>
    </source>
</evidence>
<organism evidence="10">
    <name type="scientific">Salix viminalis</name>
    <name type="common">Common osier</name>
    <name type="synonym">Basket willow</name>
    <dbReference type="NCBI Taxonomy" id="40686"/>
    <lineage>
        <taxon>Eukaryota</taxon>
        <taxon>Viridiplantae</taxon>
        <taxon>Streptophyta</taxon>
        <taxon>Embryophyta</taxon>
        <taxon>Tracheophyta</taxon>
        <taxon>Spermatophyta</taxon>
        <taxon>Magnoliopsida</taxon>
        <taxon>eudicotyledons</taxon>
        <taxon>Gunneridae</taxon>
        <taxon>Pentapetalae</taxon>
        <taxon>rosids</taxon>
        <taxon>fabids</taxon>
        <taxon>Malpighiales</taxon>
        <taxon>Salicaceae</taxon>
        <taxon>Saliceae</taxon>
        <taxon>Salix</taxon>
    </lineage>
</organism>
<gene>
    <name evidence="10" type="ORF">SVIM_LOCUS462791</name>
</gene>
<dbReference type="GO" id="GO:0017056">
    <property type="term" value="F:structural constituent of nuclear pore"/>
    <property type="evidence" value="ECO:0007669"/>
    <property type="project" value="TreeGrafter"/>
</dbReference>
<keyword evidence="5" id="KW-0653">Protein transport</keyword>
<accession>A0A6N2N6Z6</accession>
<evidence type="ECO:0000256" key="4">
    <source>
        <dbReference type="ARBA" id="ARBA00022816"/>
    </source>
</evidence>
<evidence type="ECO:0000256" key="7">
    <source>
        <dbReference type="ARBA" id="ARBA00023132"/>
    </source>
</evidence>
<dbReference type="Gene3D" id="1.10.10.2360">
    <property type="match status" value="1"/>
</dbReference>
<comment type="subcellular location">
    <subcellularLocation>
        <location evidence="1">Nucleus</location>
        <location evidence="1">Nuclear pore complex</location>
    </subcellularLocation>
</comment>
<dbReference type="GO" id="GO:0044614">
    <property type="term" value="C:nuclear pore cytoplasmic filaments"/>
    <property type="evidence" value="ECO:0007669"/>
    <property type="project" value="TreeGrafter"/>
</dbReference>
<dbReference type="GO" id="GO:0008139">
    <property type="term" value="F:nuclear localization sequence binding"/>
    <property type="evidence" value="ECO:0007669"/>
    <property type="project" value="TreeGrafter"/>
</dbReference>
<dbReference type="FunFam" id="1.10.10.2360:FF:000001">
    <property type="entry name" value="Nuclear pore complex protein Nup98-Nup96"/>
    <property type="match status" value="1"/>
</dbReference>
<dbReference type="GO" id="GO:0003723">
    <property type="term" value="F:RNA binding"/>
    <property type="evidence" value="ECO:0007669"/>
    <property type="project" value="TreeGrafter"/>
</dbReference>
<evidence type="ECO:0000256" key="2">
    <source>
        <dbReference type="ARBA" id="ARBA00008926"/>
    </source>
</evidence>
<evidence type="ECO:0000256" key="6">
    <source>
        <dbReference type="ARBA" id="ARBA00023010"/>
    </source>
</evidence>
<keyword evidence="6" id="KW-0811">Translocation</keyword>
<evidence type="ECO:0000256" key="8">
    <source>
        <dbReference type="ARBA" id="ARBA00023242"/>
    </source>
</evidence>
<dbReference type="Pfam" id="PF21240">
    <property type="entry name" value="Nup98_GLEBS"/>
    <property type="match status" value="1"/>
</dbReference>
<name>A0A6N2N6Z6_SALVM</name>
<evidence type="ECO:0000256" key="3">
    <source>
        <dbReference type="ARBA" id="ARBA00022448"/>
    </source>
</evidence>
<dbReference type="GO" id="GO:0034398">
    <property type="term" value="P:telomere tethering at nuclear periphery"/>
    <property type="evidence" value="ECO:0007669"/>
    <property type="project" value="TreeGrafter"/>
</dbReference>
<dbReference type="InterPro" id="IPR037665">
    <property type="entry name" value="Nucleoporin_S59-like"/>
</dbReference>
<keyword evidence="7" id="KW-0906">Nuclear pore complex</keyword>
<dbReference type="GO" id="GO:0000973">
    <property type="term" value="P:post-transcriptional tethering of RNA polymerase II gene DNA at nuclear periphery"/>
    <property type="evidence" value="ECO:0007669"/>
    <property type="project" value="TreeGrafter"/>
</dbReference>
<feature type="signal peptide" evidence="9">
    <location>
        <begin position="1"/>
        <end position="18"/>
    </location>
</feature>
<protein>
    <submittedName>
        <fullName evidence="10">Uncharacterized protein</fullName>
    </submittedName>
</protein>
<reference evidence="10" key="1">
    <citation type="submission" date="2019-03" db="EMBL/GenBank/DDBJ databases">
        <authorList>
            <person name="Mank J."/>
            <person name="Almeida P."/>
        </authorList>
    </citation>
    <scope>NUCLEOTIDE SEQUENCE</scope>
    <source>
        <strain evidence="10">78183</strain>
    </source>
</reference>
<feature type="chain" id="PRO_5026838606" evidence="9">
    <location>
        <begin position="19"/>
        <end position="95"/>
    </location>
</feature>
<proteinExistence type="inferred from homology"/>
<dbReference type="GO" id="GO:0006606">
    <property type="term" value="P:protein import into nucleus"/>
    <property type="evidence" value="ECO:0007669"/>
    <property type="project" value="TreeGrafter"/>
</dbReference>
<evidence type="ECO:0000313" key="10">
    <source>
        <dbReference type="EMBL" id="VFU61753.1"/>
    </source>
</evidence>
<keyword evidence="4" id="KW-0509">mRNA transport</keyword>
<sequence>MLHLLFLPSLLPLPTTSAFGNTGFAQPGFGGQRPGTRAAPYAETAEAEGGAQAGKLVSISAMPAYKDKSHEELRWEDYQLGDKASFWSFSCWGWI</sequence>